<evidence type="ECO:0000313" key="1">
    <source>
        <dbReference type="EMBL" id="PCI92849.1"/>
    </source>
</evidence>
<sequence>MLKLFKCLLLQFMKNPSGKELEAFIQGNKATFFFAVLNLKVKFQIIWFFAKLDIVLELLYFPKFLLI</sequence>
<dbReference type="AlphaFoldDB" id="A0A2A4YED9"/>
<protein>
    <submittedName>
        <fullName evidence="1">Uncharacterized protein</fullName>
    </submittedName>
</protein>
<evidence type="ECO:0000313" key="2">
    <source>
        <dbReference type="Proteomes" id="UP000217838"/>
    </source>
</evidence>
<proteinExistence type="predicted"/>
<accession>A0A2A4YED9</accession>
<gene>
    <name evidence="1" type="ORF">COB11_06450</name>
</gene>
<comment type="caution">
    <text evidence="1">The sequence shown here is derived from an EMBL/GenBank/DDBJ whole genome shotgun (WGS) entry which is preliminary data.</text>
</comment>
<dbReference type="EMBL" id="NVUU01000082">
    <property type="protein sequence ID" value="PCI92849.1"/>
    <property type="molecule type" value="Genomic_DNA"/>
</dbReference>
<organism evidence="1 2">
    <name type="scientific">Aerophobetes bacterium</name>
    <dbReference type="NCBI Taxonomy" id="2030807"/>
    <lineage>
        <taxon>Bacteria</taxon>
        <taxon>Candidatus Aerophobota</taxon>
    </lineage>
</organism>
<reference evidence="2" key="1">
    <citation type="submission" date="2017-08" db="EMBL/GenBank/DDBJ databases">
        <title>A dynamic microbial community with high functional redundancy inhabits the cold, oxic subseafloor aquifer.</title>
        <authorList>
            <person name="Tully B.J."/>
            <person name="Wheat C.G."/>
            <person name="Glazer B.T."/>
            <person name="Huber J.A."/>
        </authorList>
    </citation>
    <scope>NUCLEOTIDE SEQUENCE [LARGE SCALE GENOMIC DNA]</scope>
</reference>
<name>A0A2A4YED9_UNCAE</name>
<dbReference type="Proteomes" id="UP000217838">
    <property type="component" value="Unassembled WGS sequence"/>
</dbReference>